<dbReference type="RefSeq" id="WP_003435186.1">
    <property type="nucleotide sequence ID" value="NZ_AP031492.1"/>
</dbReference>
<name>A0A031WDT6_CLODI</name>
<dbReference type="PANTHER" id="PTHR41309:SF2">
    <property type="entry name" value="MEMBRANE PROTEIN"/>
    <property type="match status" value="1"/>
</dbReference>
<proteinExistence type="predicted"/>
<reference evidence="5" key="4">
    <citation type="submission" date="2021-06" db="EMBL/GenBank/DDBJ databases">
        <authorList>
            <consortium name="NCBI Pathogen Detection Project"/>
        </authorList>
    </citation>
    <scope>NUCLEOTIDE SEQUENCE</scope>
    <source>
        <strain evidence="5">HN1000</strain>
    </source>
</reference>
<dbReference type="Proteomes" id="UP000189137">
    <property type="component" value="Unassembled WGS sequence"/>
</dbReference>
<evidence type="ECO:0000313" key="7">
    <source>
        <dbReference type="Proteomes" id="UP000189137"/>
    </source>
</evidence>
<dbReference type="PATRIC" id="fig|1496.1373.peg.2567"/>
<dbReference type="GeneID" id="66354410"/>
<dbReference type="PANTHER" id="PTHR41309">
    <property type="entry name" value="MEMBRANE PROTEIN-RELATED"/>
    <property type="match status" value="1"/>
</dbReference>
<dbReference type="AlphaFoldDB" id="A0A031WDT6"/>
<dbReference type="KEGG" id="pdf:CD630DERM_20250"/>
<evidence type="ECO:0000313" key="5">
    <source>
        <dbReference type="EMBL" id="HBH1544453.1"/>
    </source>
</evidence>
<keyword evidence="1" id="KW-0812">Transmembrane</keyword>
<dbReference type="EMBL" id="DAEPXK010000083">
    <property type="protein sequence ID" value="HBH1544453.1"/>
    <property type="molecule type" value="Genomic_DNA"/>
</dbReference>
<evidence type="ECO:0000256" key="1">
    <source>
        <dbReference type="SAM" id="Phobius"/>
    </source>
</evidence>
<reference evidence="6 7" key="2">
    <citation type="submission" date="2017-02" db="EMBL/GenBank/DDBJ databases">
        <authorList>
            <consortium name="Pathogen Informatics"/>
        </authorList>
    </citation>
    <scope>NUCLEOTIDE SEQUENCE [LARGE SCALE GENOMIC DNA]</scope>
    <source>
        <strain evidence="6 7">VRECD0157</strain>
    </source>
</reference>
<protein>
    <submittedName>
        <fullName evidence="6">ABC-2 family transporter protein</fullName>
    </submittedName>
    <submittedName>
        <fullName evidence="5">ABC-2 transporter permease</fullName>
    </submittedName>
    <submittedName>
        <fullName evidence="2">Putative membrane protein</fullName>
    </submittedName>
</protein>
<dbReference type="EMBL" id="LK932994">
    <property type="protein sequence ID" value="CDT17244.1"/>
    <property type="molecule type" value="Genomic_DNA"/>
</dbReference>
<gene>
    <name evidence="4" type="ORF">BN1095_330394</name>
    <name evidence="2" type="ORF">BN1096_630171</name>
    <name evidence="3" type="ORF">BN1097_640034</name>
    <name evidence="5" type="ORF">KRM00_004004</name>
    <name evidence="6" type="ORF">SAMEA3375112_00756</name>
</gene>
<evidence type="ECO:0000313" key="4">
    <source>
        <dbReference type="EMBL" id="CDT17244.1"/>
    </source>
</evidence>
<feature type="transmembrane region" description="Helical" evidence="1">
    <location>
        <begin position="79"/>
        <end position="106"/>
    </location>
</feature>
<keyword evidence="1" id="KW-0472">Membrane</keyword>
<feature type="transmembrane region" description="Helical" evidence="1">
    <location>
        <begin position="118"/>
        <end position="139"/>
    </location>
</feature>
<organism evidence="2">
    <name type="scientific">Clostridioides difficile</name>
    <name type="common">Peptoclostridium difficile</name>
    <dbReference type="NCBI Taxonomy" id="1496"/>
    <lineage>
        <taxon>Bacteria</taxon>
        <taxon>Bacillati</taxon>
        <taxon>Bacillota</taxon>
        <taxon>Clostridia</taxon>
        <taxon>Peptostreptococcales</taxon>
        <taxon>Peptostreptococcaceae</taxon>
        <taxon>Clostridioides</taxon>
    </lineage>
</organism>
<feature type="transmembrane region" description="Helical" evidence="1">
    <location>
        <begin position="179"/>
        <end position="202"/>
    </location>
</feature>
<dbReference type="EMBL" id="LK932517">
    <property type="protein sequence ID" value="CDS88055.1"/>
    <property type="molecule type" value="Genomic_DNA"/>
</dbReference>
<dbReference type="EMBL" id="FUPS01000002">
    <property type="protein sequence ID" value="SJR93950.1"/>
    <property type="molecule type" value="Genomic_DNA"/>
</dbReference>
<feature type="transmembrane region" description="Helical" evidence="1">
    <location>
        <begin position="12"/>
        <end position="33"/>
    </location>
</feature>
<reference evidence="2" key="1">
    <citation type="submission" date="2014-07" db="EMBL/GenBank/DDBJ databases">
        <authorList>
            <person name="Monot Marc"/>
        </authorList>
    </citation>
    <scope>NUCLEOTIDE SEQUENCE</scope>
    <source>
        <strain evidence="4">7032989</strain>
        <strain evidence="3">7032994</strain>
    </source>
</reference>
<feature type="transmembrane region" description="Helical" evidence="1">
    <location>
        <begin position="146"/>
        <end position="167"/>
    </location>
</feature>
<dbReference type="EMBL" id="LK932403">
    <property type="protein sequence ID" value="CDS88183.1"/>
    <property type="molecule type" value="Genomic_DNA"/>
</dbReference>
<dbReference type="InterPro" id="IPR025699">
    <property type="entry name" value="ABC2_memb-like"/>
</dbReference>
<evidence type="ECO:0000313" key="2">
    <source>
        <dbReference type="EMBL" id="CDS88055.1"/>
    </source>
</evidence>
<keyword evidence="1" id="KW-1133">Transmembrane helix</keyword>
<sequence length="212" mass="23806">MKGLILKDLLNLKGNIKFILLFIIMFGFMSSLGDGNVNNFIGVIIVLCTTMIVSTFSYDDLNKWDSYVLTMPINRNDIVLSKYLTMLIFSFIGVLVSLIVSVTIGYFKNTLILNETLLINALILSISVCFGSLILPLIYKFGTERARLLMILCFLVPTLALLVFKSILENISSPISIEIILNTLVYSLPFVAILLFVISYFISSKIYSKKEV</sequence>
<evidence type="ECO:0000313" key="3">
    <source>
        <dbReference type="EMBL" id="CDS88183.1"/>
    </source>
</evidence>
<accession>A0A031WDT6</accession>
<dbReference type="Proteomes" id="UP000878956">
    <property type="component" value="Unassembled WGS sequence"/>
</dbReference>
<evidence type="ECO:0000313" key="6">
    <source>
        <dbReference type="EMBL" id="SJR93950.1"/>
    </source>
</evidence>
<dbReference type="Pfam" id="PF13346">
    <property type="entry name" value="ABC2_membrane_5"/>
    <property type="match status" value="1"/>
</dbReference>
<reference evidence="5" key="3">
    <citation type="journal article" date="2018" name="Genome Biol.">
        <title>SKESA: strategic k-mer extension for scrupulous assemblies.</title>
        <authorList>
            <person name="Souvorov A."/>
            <person name="Agarwala R."/>
            <person name="Lipman D.J."/>
        </authorList>
    </citation>
    <scope>NUCLEOTIDE SEQUENCE</scope>
    <source>
        <strain evidence="5">HN1000</strain>
    </source>
</reference>
<feature type="transmembrane region" description="Helical" evidence="1">
    <location>
        <begin position="39"/>
        <end position="58"/>
    </location>
</feature>